<dbReference type="EMBL" id="CM023488">
    <property type="protein sequence ID" value="KAH6924981.1"/>
    <property type="molecule type" value="Genomic_DNA"/>
</dbReference>
<gene>
    <name evidence="1" type="ORF">HPB50_027052</name>
</gene>
<protein>
    <submittedName>
        <fullName evidence="1">Uncharacterized protein</fullName>
    </submittedName>
</protein>
<reference evidence="1" key="1">
    <citation type="submission" date="2020-05" db="EMBL/GenBank/DDBJ databases">
        <title>Large-scale comparative analyses of tick genomes elucidate their genetic diversity and vector capacities.</title>
        <authorList>
            <person name="Jia N."/>
            <person name="Wang J."/>
            <person name="Shi W."/>
            <person name="Du L."/>
            <person name="Sun Y."/>
            <person name="Zhan W."/>
            <person name="Jiang J."/>
            <person name="Wang Q."/>
            <person name="Zhang B."/>
            <person name="Ji P."/>
            <person name="Sakyi L.B."/>
            <person name="Cui X."/>
            <person name="Yuan T."/>
            <person name="Jiang B."/>
            <person name="Yang W."/>
            <person name="Lam T.T.-Y."/>
            <person name="Chang Q."/>
            <person name="Ding S."/>
            <person name="Wang X."/>
            <person name="Zhu J."/>
            <person name="Ruan X."/>
            <person name="Zhao L."/>
            <person name="Wei J."/>
            <person name="Que T."/>
            <person name="Du C."/>
            <person name="Cheng J."/>
            <person name="Dai P."/>
            <person name="Han X."/>
            <person name="Huang E."/>
            <person name="Gao Y."/>
            <person name="Liu J."/>
            <person name="Shao H."/>
            <person name="Ye R."/>
            <person name="Li L."/>
            <person name="Wei W."/>
            <person name="Wang X."/>
            <person name="Wang C."/>
            <person name="Yang T."/>
            <person name="Huo Q."/>
            <person name="Li W."/>
            <person name="Guo W."/>
            <person name="Chen H."/>
            <person name="Zhou L."/>
            <person name="Ni X."/>
            <person name="Tian J."/>
            <person name="Zhou Y."/>
            <person name="Sheng Y."/>
            <person name="Liu T."/>
            <person name="Pan Y."/>
            <person name="Xia L."/>
            <person name="Li J."/>
            <person name="Zhao F."/>
            <person name="Cao W."/>
        </authorList>
    </citation>
    <scope>NUCLEOTIDE SEQUENCE</scope>
    <source>
        <strain evidence="1">Hyas-2018</strain>
    </source>
</reference>
<evidence type="ECO:0000313" key="1">
    <source>
        <dbReference type="EMBL" id="KAH6924981.1"/>
    </source>
</evidence>
<evidence type="ECO:0000313" key="2">
    <source>
        <dbReference type="Proteomes" id="UP000821845"/>
    </source>
</evidence>
<name>A0ACB7RTH1_HYAAI</name>
<proteinExistence type="predicted"/>
<keyword evidence="2" id="KW-1185">Reference proteome</keyword>
<accession>A0ACB7RTH1</accession>
<organism evidence="1 2">
    <name type="scientific">Hyalomma asiaticum</name>
    <name type="common">Tick</name>
    <dbReference type="NCBI Taxonomy" id="266040"/>
    <lineage>
        <taxon>Eukaryota</taxon>
        <taxon>Metazoa</taxon>
        <taxon>Ecdysozoa</taxon>
        <taxon>Arthropoda</taxon>
        <taxon>Chelicerata</taxon>
        <taxon>Arachnida</taxon>
        <taxon>Acari</taxon>
        <taxon>Parasitiformes</taxon>
        <taxon>Ixodida</taxon>
        <taxon>Ixodoidea</taxon>
        <taxon>Ixodidae</taxon>
        <taxon>Hyalomminae</taxon>
        <taxon>Hyalomma</taxon>
    </lineage>
</organism>
<sequence>MPQKQRLSLPTTPFCILHSVNRIPQNLPEPNRLADCSNSLCYWRKRKSGENFQEARRGCRTRAVTEIKKPAGP</sequence>
<comment type="caution">
    <text evidence="1">The sequence shown here is derived from an EMBL/GenBank/DDBJ whole genome shotgun (WGS) entry which is preliminary data.</text>
</comment>
<dbReference type="Proteomes" id="UP000821845">
    <property type="component" value="Chromosome 8"/>
</dbReference>